<evidence type="ECO:0008006" key="4">
    <source>
        <dbReference type="Google" id="ProtNLM"/>
    </source>
</evidence>
<dbReference type="Pfam" id="PF05787">
    <property type="entry name" value="PhoX"/>
    <property type="match status" value="1"/>
</dbReference>
<comment type="caution">
    <text evidence="2">The sequence shown here is derived from an EMBL/GenBank/DDBJ whole genome shotgun (WGS) entry which is preliminary data.</text>
</comment>
<dbReference type="PANTHER" id="PTHR35399">
    <property type="entry name" value="SLR8030 PROTEIN"/>
    <property type="match status" value="1"/>
</dbReference>
<name>A0A363UML4_9GAMM</name>
<dbReference type="InterPro" id="IPR011659">
    <property type="entry name" value="WD40"/>
</dbReference>
<dbReference type="InterPro" id="IPR008557">
    <property type="entry name" value="PhoX"/>
</dbReference>
<organism evidence="2 3">
    <name type="scientific">Abyssibacter profundi</name>
    <dbReference type="NCBI Taxonomy" id="2182787"/>
    <lineage>
        <taxon>Bacteria</taxon>
        <taxon>Pseudomonadati</taxon>
        <taxon>Pseudomonadota</taxon>
        <taxon>Gammaproteobacteria</taxon>
        <taxon>Chromatiales</taxon>
        <taxon>Oceanococcaceae</taxon>
        <taxon>Abyssibacter</taxon>
    </lineage>
</organism>
<sequence length="543" mass="57127">MHEQTPSFTERSQALLPKVSRRTVLQAVFMGAAAASAPRWLASAAHAQAAGSINLPTGPLANIGPLEKKSVGGFTIPGIDEQVYAPAGFEVRVVARAGLDPLINEASLSGYNWHIFPDGGAVFPSESDGGWVYVSNSELPSGFGGVGALRFDAEGHLIDAYPILRGTSSNCAGGATPWGTWLSCEENGAAGQVYECDPFGTAADAVVKPALGSFNHEAAAIDPIHHVVYETEDAGDGRFYRFVTDPSDRTVLDNGVTRLAMETGQLEVMNIQGFEAGAYPEAADIRSPLPVSWSPAGDGAGTRFAGGEGLWYYEVPEHLRSVPPGGSVNTRGVMFFATKGDNRVWALDIENQLVELVFDNDNMQLDVGFDDVDNVTVSPFGDVLVAEDGDAMRLVVIVPNGEAKVLMQITRGLSEITGPAFTPDGSRLYFSSQRGPTLPGLQVPGEGEGGGVTFEMTIPEAFRVLPAAPPAPEPEPEPDPEPDPEPPAPDPEPAPEPNVTIEETQAGSATVGGLLGGAAAAVLRRRWLASRNDQTDEPSGDIG</sequence>
<dbReference type="Proteomes" id="UP000251800">
    <property type="component" value="Unassembled WGS sequence"/>
</dbReference>
<feature type="compositionally biased region" description="Acidic residues" evidence="1">
    <location>
        <begin position="474"/>
        <end position="484"/>
    </location>
</feature>
<dbReference type="Gene3D" id="2.120.10.30">
    <property type="entry name" value="TolB, C-terminal domain"/>
    <property type="match status" value="1"/>
</dbReference>
<feature type="region of interest" description="Disordered" evidence="1">
    <location>
        <begin position="466"/>
        <end position="513"/>
    </location>
</feature>
<reference evidence="2 3" key="1">
    <citation type="submission" date="2018-05" db="EMBL/GenBank/DDBJ databases">
        <title>Abyssibacter profundi OUC007T gen. nov., sp. nov, a marine bacterium isolated from seawater of the Mariana Trench.</title>
        <authorList>
            <person name="Zhou S."/>
        </authorList>
    </citation>
    <scope>NUCLEOTIDE SEQUENCE [LARGE SCALE GENOMIC DNA]</scope>
    <source>
        <strain evidence="2 3">OUC007</strain>
    </source>
</reference>
<dbReference type="Pfam" id="PF07676">
    <property type="entry name" value="PD40"/>
    <property type="match status" value="1"/>
</dbReference>
<dbReference type="PANTHER" id="PTHR35399:SF2">
    <property type="entry name" value="DUF839 DOMAIN-CONTAINING PROTEIN"/>
    <property type="match status" value="1"/>
</dbReference>
<dbReference type="PROSITE" id="PS51318">
    <property type="entry name" value="TAT"/>
    <property type="match status" value="1"/>
</dbReference>
<feature type="region of interest" description="Disordered" evidence="1">
    <location>
        <begin position="430"/>
        <end position="450"/>
    </location>
</feature>
<dbReference type="EMBL" id="QEQK01000005">
    <property type="protein sequence ID" value="PWN56653.1"/>
    <property type="molecule type" value="Genomic_DNA"/>
</dbReference>
<keyword evidence="3" id="KW-1185">Reference proteome</keyword>
<proteinExistence type="predicted"/>
<dbReference type="AlphaFoldDB" id="A0A363UML4"/>
<gene>
    <name evidence="2" type="ORF">DEH80_07525</name>
</gene>
<evidence type="ECO:0000313" key="2">
    <source>
        <dbReference type="EMBL" id="PWN56653.1"/>
    </source>
</evidence>
<dbReference type="InterPro" id="IPR011042">
    <property type="entry name" value="6-blade_b-propeller_TolB-like"/>
</dbReference>
<dbReference type="InterPro" id="IPR006311">
    <property type="entry name" value="TAT_signal"/>
</dbReference>
<dbReference type="OrthoDB" id="9801383at2"/>
<accession>A0A363UML4</accession>
<evidence type="ECO:0000313" key="3">
    <source>
        <dbReference type="Proteomes" id="UP000251800"/>
    </source>
</evidence>
<feature type="compositionally biased region" description="Pro residues" evidence="1">
    <location>
        <begin position="485"/>
        <end position="496"/>
    </location>
</feature>
<dbReference type="SUPFAM" id="SSF63829">
    <property type="entry name" value="Calcium-dependent phosphotriesterase"/>
    <property type="match status" value="1"/>
</dbReference>
<protein>
    <recommendedName>
        <fullName evidence="4">Translocation protein TolB</fullName>
    </recommendedName>
</protein>
<dbReference type="RefSeq" id="WP_109719847.1">
    <property type="nucleotide sequence ID" value="NZ_QEQK01000005.1"/>
</dbReference>
<evidence type="ECO:0000256" key="1">
    <source>
        <dbReference type="SAM" id="MobiDB-lite"/>
    </source>
</evidence>